<evidence type="ECO:0000313" key="2">
    <source>
        <dbReference type="Proteomes" id="UP000250266"/>
    </source>
</evidence>
<dbReference type="PANTHER" id="PTHR45458:SF1">
    <property type="entry name" value="SHORT CHAIN DEHYDROGENASE"/>
    <property type="match status" value="1"/>
</dbReference>
<reference evidence="1 2" key="1">
    <citation type="journal article" date="2016" name="Nat. Commun.">
        <title>Ectomycorrhizal ecology is imprinted in the genome of the dominant symbiotic fungus Cenococcum geophilum.</title>
        <authorList>
            <consortium name="DOE Joint Genome Institute"/>
            <person name="Peter M."/>
            <person name="Kohler A."/>
            <person name="Ohm R.A."/>
            <person name="Kuo A."/>
            <person name="Krutzmann J."/>
            <person name="Morin E."/>
            <person name="Arend M."/>
            <person name="Barry K.W."/>
            <person name="Binder M."/>
            <person name="Choi C."/>
            <person name="Clum A."/>
            <person name="Copeland A."/>
            <person name="Grisel N."/>
            <person name="Haridas S."/>
            <person name="Kipfer T."/>
            <person name="LaButti K."/>
            <person name="Lindquist E."/>
            <person name="Lipzen A."/>
            <person name="Maire R."/>
            <person name="Meier B."/>
            <person name="Mihaltcheva S."/>
            <person name="Molinier V."/>
            <person name="Murat C."/>
            <person name="Poggeler S."/>
            <person name="Quandt C.A."/>
            <person name="Sperisen C."/>
            <person name="Tritt A."/>
            <person name="Tisserant E."/>
            <person name="Crous P.W."/>
            <person name="Henrissat B."/>
            <person name="Nehls U."/>
            <person name="Egli S."/>
            <person name="Spatafora J.W."/>
            <person name="Grigoriev I.V."/>
            <person name="Martin F.M."/>
        </authorList>
    </citation>
    <scope>NUCLEOTIDE SEQUENCE [LARGE SCALE GENOMIC DNA]</scope>
    <source>
        <strain evidence="1 2">CBS 459.81</strain>
    </source>
</reference>
<name>A0A8E2E9Q3_9PEZI</name>
<dbReference type="Proteomes" id="UP000250266">
    <property type="component" value="Unassembled WGS sequence"/>
</dbReference>
<dbReference type="InterPro" id="IPR036291">
    <property type="entry name" value="NAD(P)-bd_dom_sf"/>
</dbReference>
<accession>A0A8E2E9Q3</accession>
<dbReference type="SUPFAM" id="SSF51735">
    <property type="entry name" value="NAD(P)-binding Rossmann-fold domains"/>
    <property type="match status" value="1"/>
</dbReference>
<dbReference type="EMBL" id="KV744985">
    <property type="protein sequence ID" value="OCK79838.1"/>
    <property type="molecule type" value="Genomic_DNA"/>
</dbReference>
<dbReference type="Pfam" id="PF00106">
    <property type="entry name" value="adh_short"/>
    <property type="match status" value="1"/>
</dbReference>
<dbReference type="OrthoDB" id="5296at2759"/>
<proteinExistence type="predicted"/>
<dbReference type="InterPro" id="IPR002347">
    <property type="entry name" value="SDR_fam"/>
</dbReference>
<protein>
    <submittedName>
        <fullName evidence="1">Short-chain dehydrogenase/reductase superfamily protein</fullName>
    </submittedName>
</protein>
<dbReference type="PANTHER" id="PTHR45458">
    <property type="entry name" value="SHORT-CHAIN DEHYDROGENASE/REDUCTASE SDR"/>
    <property type="match status" value="1"/>
</dbReference>
<dbReference type="GO" id="GO:0016616">
    <property type="term" value="F:oxidoreductase activity, acting on the CH-OH group of donors, NAD or NADP as acceptor"/>
    <property type="evidence" value="ECO:0007669"/>
    <property type="project" value="TreeGrafter"/>
</dbReference>
<evidence type="ECO:0000313" key="1">
    <source>
        <dbReference type="EMBL" id="OCK79838.1"/>
    </source>
</evidence>
<organism evidence="1 2">
    <name type="scientific">Lepidopterella palustris CBS 459.81</name>
    <dbReference type="NCBI Taxonomy" id="1314670"/>
    <lineage>
        <taxon>Eukaryota</taxon>
        <taxon>Fungi</taxon>
        <taxon>Dikarya</taxon>
        <taxon>Ascomycota</taxon>
        <taxon>Pezizomycotina</taxon>
        <taxon>Dothideomycetes</taxon>
        <taxon>Pleosporomycetidae</taxon>
        <taxon>Mytilinidiales</taxon>
        <taxon>Argynnaceae</taxon>
        <taxon>Lepidopterella</taxon>
    </lineage>
</organism>
<dbReference type="InterPro" id="IPR052184">
    <property type="entry name" value="SDR_enzymes"/>
</dbReference>
<gene>
    <name evidence="1" type="ORF">K432DRAFT_57633</name>
</gene>
<dbReference type="Gene3D" id="3.40.50.720">
    <property type="entry name" value="NAD(P)-binding Rossmann-like Domain"/>
    <property type="match status" value="1"/>
</dbReference>
<dbReference type="AlphaFoldDB" id="A0A8E2E9Q3"/>
<keyword evidence="2" id="KW-1185">Reference proteome</keyword>
<sequence>MDIETISHTFQINAVATFTLIRTLLSNLRLAASGFSRPKVVIMSSRMGSVSYNNTGGGYAYRASKAALNAMVRSLSIDVPEVVFVLVHPGRVQTGLVPWKEDGAIQADESVKDMLGLIAKLSRDDSGRFMDRWGQDIGW</sequence>